<sequence>MSFLPIAIIAYALAAGSIVVDKILLKKSVNDPAVFTFFVNILQFFIHFL</sequence>
<dbReference type="EMBL" id="LCEB01000041">
    <property type="protein sequence ID" value="KKS63984.1"/>
    <property type="molecule type" value="Genomic_DNA"/>
</dbReference>
<name>A0A0G1ASL9_9BACT</name>
<accession>A0A0G1ASL9</accession>
<gene>
    <name evidence="1" type="ORF">UV33_C0041G0013</name>
</gene>
<reference evidence="1 2" key="1">
    <citation type="journal article" date="2015" name="Nature">
        <title>rRNA introns, odd ribosomes, and small enigmatic genomes across a large radiation of phyla.</title>
        <authorList>
            <person name="Brown C.T."/>
            <person name="Hug L.A."/>
            <person name="Thomas B.C."/>
            <person name="Sharon I."/>
            <person name="Castelle C.J."/>
            <person name="Singh A."/>
            <person name="Wilkins M.J."/>
            <person name="Williams K.H."/>
            <person name="Banfield J.F."/>
        </authorList>
    </citation>
    <scope>NUCLEOTIDE SEQUENCE [LARGE SCALE GENOMIC DNA]</scope>
</reference>
<dbReference type="Proteomes" id="UP000034135">
    <property type="component" value="Unassembled WGS sequence"/>
</dbReference>
<proteinExistence type="predicted"/>
<organism evidence="1 2">
    <name type="scientific">Candidatus Daviesbacteria bacterium GW2011_GWA1_42_6</name>
    <dbReference type="NCBI Taxonomy" id="1618420"/>
    <lineage>
        <taxon>Bacteria</taxon>
        <taxon>Candidatus Daviesiibacteriota</taxon>
    </lineage>
</organism>
<comment type="caution">
    <text evidence="1">The sequence shown here is derived from an EMBL/GenBank/DDBJ whole genome shotgun (WGS) entry which is preliminary data.</text>
</comment>
<evidence type="ECO:0000313" key="2">
    <source>
        <dbReference type="Proteomes" id="UP000034135"/>
    </source>
</evidence>
<dbReference type="AlphaFoldDB" id="A0A0G1ASL9"/>
<protein>
    <submittedName>
        <fullName evidence="1">Uncharacterized protein</fullName>
    </submittedName>
</protein>
<evidence type="ECO:0000313" key="1">
    <source>
        <dbReference type="EMBL" id="KKS63984.1"/>
    </source>
</evidence>